<dbReference type="EMBL" id="CP003229">
    <property type="protein sequence ID" value="AEW99842.1"/>
    <property type="molecule type" value="Genomic_DNA"/>
</dbReference>
<evidence type="ECO:0000256" key="2">
    <source>
        <dbReference type="SAM" id="MobiDB-lite"/>
    </source>
</evidence>
<evidence type="ECO:0000256" key="1">
    <source>
        <dbReference type="ARBA" id="ARBA00022527"/>
    </source>
</evidence>
<dbReference type="SUPFAM" id="SSF55874">
    <property type="entry name" value="ATPase domain of HSP90 chaperone/DNA topoisomerase II/histidine kinase"/>
    <property type="match status" value="1"/>
</dbReference>
<keyword evidence="1" id="KW-0418">Kinase</keyword>
<organism evidence="4 5">
    <name type="scientific">Streptantibioticus cattleyicolor (strain ATCC 35852 / DSM 46488 / JCM 4925 / NBRC 14057 / NRRL 8057)</name>
    <name type="common">Streptomyces cattleya</name>
    <dbReference type="NCBI Taxonomy" id="1003195"/>
    <lineage>
        <taxon>Bacteria</taxon>
        <taxon>Bacillati</taxon>
        <taxon>Actinomycetota</taxon>
        <taxon>Actinomycetes</taxon>
        <taxon>Kitasatosporales</taxon>
        <taxon>Streptomycetaceae</taxon>
        <taxon>Streptantibioticus</taxon>
    </lineage>
</organism>
<dbReference type="InterPro" id="IPR036890">
    <property type="entry name" value="HATPase_C_sf"/>
</dbReference>
<keyword evidence="4" id="KW-0614">Plasmid</keyword>
<dbReference type="InterPro" id="IPR003594">
    <property type="entry name" value="HATPase_dom"/>
</dbReference>
<name>G8XHK5_STREN</name>
<feature type="domain" description="Histidine kinase/HSP90-like ATPase" evidence="3">
    <location>
        <begin position="37"/>
        <end position="148"/>
    </location>
</feature>
<dbReference type="PATRIC" id="fig|1003195.29.peg.7445"/>
<feature type="region of interest" description="Disordered" evidence="2">
    <location>
        <begin position="1"/>
        <end position="24"/>
    </location>
</feature>
<dbReference type="Pfam" id="PF13581">
    <property type="entry name" value="HATPase_c_2"/>
    <property type="match status" value="1"/>
</dbReference>
<keyword evidence="5" id="KW-1185">Reference proteome</keyword>
<dbReference type="Gene3D" id="3.30.565.10">
    <property type="entry name" value="Histidine kinase-like ATPase, C-terminal domain"/>
    <property type="match status" value="1"/>
</dbReference>
<gene>
    <name evidence="4" type="ordered locus">SCATT_p16490</name>
</gene>
<geneLocation type="plasmid" evidence="4 5">
    <name>pSCATT</name>
</geneLocation>
<reference evidence="5" key="1">
    <citation type="submission" date="2011-12" db="EMBL/GenBank/DDBJ databases">
        <title>Complete genome sequence of Streptomyces cattleya strain DSM 46488.</title>
        <authorList>
            <person name="Ou H.-Y."/>
            <person name="Li P."/>
            <person name="Zhao C."/>
            <person name="O'Hagan D."/>
            <person name="Deng Z."/>
        </authorList>
    </citation>
    <scope>NUCLEOTIDE SEQUENCE [LARGE SCALE GENOMIC DNA]</scope>
    <source>
        <strain evidence="5">ATCC 35852 / DSM 46488 / JCM 4925 / NBRC 14057 / NRRL 8057</strain>
        <plasmid evidence="5">Plasmid pSCATT</plasmid>
    </source>
</reference>
<dbReference type="PANTHER" id="PTHR35526">
    <property type="entry name" value="ANTI-SIGMA-F FACTOR RSBW-RELATED"/>
    <property type="match status" value="1"/>
</dbReference>
<protein>
    <submittedName>
        <fullName evidence="4">Regulatory protein</fullName>
    </submittedName>
</protein>
<dbReference type="HOGENOM" id="CLU_090336_19_0_11"/>
<evidence type="ECO:0000313" key="5">
    <source>
        <dbReference type="Proteomes" id="UP000007842"/>
    </source>
</evidence>
<keyword evidence="1" id="KW-0723">Serine/threonine-protein kinase</keyword>
<keyword evidence="1" id="KW-0808">Transferase</keyword>
<proteinExistence type="predicted"/>
<dbReference type="PANTHER" id="PTHR35526:SF3">
    <property type="entry name" value="ANTI-SIGMA-F FACTOR RSBW"/>
    <property type="match status" value="1"/>
</dbReference>
<dbReference type="GO" id="GO:0004674">
    <property type="term" value="F:protein serine/threonine kinase activity"/>
    <property type="evidence" value="ECO:0007669"/>
    <property type="project" value="UniProtKB-KW"/>
</dbReference>
<evidence type="ECO:0000313" key="4">
    <source>
        <dbReference type="EMBL" id="AEW99842.1"/>
    </source>
</evidence>
<dbReference type="AlphaFoldDB" id="G8XHK5"/>
<accession>G8XHK5</accession>
<sequence length="167" mass="17962">MPMTSSPASRLPHHVPLTTGRPSRTGDAPCHALLALPAHDVHVASARHFTADWLAFWGLPGEERDTATLIVGELAANAALHGRSDMTLRLCLADDALHITVTDHGTPSPHGTPAHRDADEYGRGMHIVSVLSDRLEISYRPGGWSVRAVVAVRKPCDRCAAWRPGHG</sequence>
<dbReference type="CDD" id="cd16936">
    <property type="entry name" value="HATPase_RsbW-like"/>
    <property type="match status" value="1"/>
</dbReference>
<evidence type="ECO:0000259" key="3">
    <source>
        <dbReference type="Pfam" id="PF13581"/>
    </source>
</evidence>
<dbReference type="KEGG" id="scy:SCATT_p16490"/>
<dbReference type="InterPro" id="IPR050267">
    <property type="entry name" value="Anti-sigma-factor_SerPK"/>
</dbReference>
<dbReference type="Proteomes" id="UP000007842">
    <property type="component" value="Plasmid pSCATT"/>
</dbReference>